<evidence type="ECO:0000313" key="3">
    <source>
        <dbReference type="Proteomes" id="UP001178508"/>
    </source>
</evidence>
<dbReference type="Proteomes" id="UP001178508">
    <property type="component" value="Chromosome 11"/>
</dbReference>
<keyword evidence="3" id="KW-1185">Reference proteome</keyword>
<evidence type="ECO:0000313" key="2">
    <source>
        <dbReference type="EMBL" id="CAJ1066570.1"/>
    </source>
</evidence>
<gene>
    <name evidence="2" type="ORF">XNOV1_A028543</name>
</gene>
<protein>
    <submittedName>
        <fullName evidence="2">Uncharacterized protein LOC117812951 isoform X4</fullName>
    </submittedName>
</protein>
<dbReference type="EMBL" id="OY660874">
    <property type="protein sequence ID" value="CAJ1066570.1"/>
    <property type="molecule type" value="Genomic_DNA"/>
</dbReference>
<accession>A0AAV1G068</accession>
<evidence type="ECO:0000256" key="1">
    <source>
        <dbReference type="SAM" id="MobiDB-lite"/>
    </source>
</evidence>
<feature type="compositionally biased region" description="Basic and acidic residues" evidence="1">
    <location>
        <begin position="1"/>
        <end position="62"/>
    </location>
</feature>
<feature type="compositionally biased region" description="Polar residues" evidence="1">
    <location>
        <begin position="137"/>
        <end position="149"/>
    </location>
</feature>
<feature type="compositionally biased region" description="Basic and acidic residues" evidence="1">
    <location>
        <begin position="69"/>
        <end position="86"/>
    </location>
</feature>
<reference evidence="2" key="1">
    <citation type="submission" date="2023-08" db="EMBL/GenBank/DDBJ databases">
        <authorList>
            <person name="Alioto T."/>
            <person name="Alioto T."/>
            <person name="Gomez Garrido J."/>
        </authorList>
    </citation>
    <scope>NUCLEOTIDE SEQUENCE</scope>
</reference>
<sequence>MEERKEETTGEERRGGERRGEERKDEGQKRTKEKDREILEKSYTGREVEHKAKARSGQEKHKEVKQRKDKQMRDEDSHHSAPAEKQSKKRKRTSEVHASNSSAELTCDPAPQHSDLHDAVPHLVQGPQLSIPPSELPQVSTVVPSFQPSTAPPLDDGPLMIHHLSAEEYQQLYHIVVDDML</sequence>
<name>A0AAV1G068_XYRNO</name>
<proteinExistence type="predicted"/>
<dbReference type="AlphaFoldDB" id="A0AAV1G068"/>
<organism evidence="2 3">
    <name type="scientific">Xyrichtys novacula</name>
    <name type="common">Pearly razorfish</name>
    <name type="synonym">Hemipteronotus novacula</name>
    <dbReference type="NCBI Taxonomy" id="13765"/>
    <lineage>
        <taxon>Eukaryota</taxon>
        <taxon>Metazoa</taxon>
        <taxon>Chordata</taxon>
        <taxon>Craniata</taxon>
        <taxon>Vertebrata</taxon>
        <taxon>Euteleostomi</taxon>
        <taxon>Actinopterygii</taxon>
        <taxon>Neopterygii</taxon>
        <taxon>Teleostei</taxon>
        <taxon>Neoteleostei</taxon>
        <taxon>Acanthomorphata</taxon>
        <taxon>Eupercaria</taxon>
        <taxon>Labriformes</taxon>
        <taxon>Labridae</taxon>
        <taxon>Xyrichtys</taxon>
    </lineage>
</organism>
<feature type="region of interest" description="Disordered" evidence="1">
    <location>
        <begin position="1"/>
        <end position="151"/>
    </location>
</feature>